<proteinExistence type="predicted"/>
<evidence type="ECO:0000256" key="1">
    <source>
        <dbReference type="SAM" id="MobiDB-lite"/>
    </source>
</evidence>
<sequence>MNTLKTLTAAVALATLGATAPSVFAQSNATSGAQGAAATQQGTAAQQGSATQQGAAGSMGAATAQISDTELEKFASAESKVSEIRTEFSEKLAEAESQEKAQSLQMEAQEKMVEAVRDEGMEIPKYNEIATRLQSDPELQQRVSSMN</sequence>
<name>A0A1H1N0P3_9GAMM</name>
<feature type="region of interest" description="Disordered" evidence="1">
    <location>
        <begin position="28"/>
        <end position="63"/>
    </location>
</feature>
<feature type="domain" description="DUF4168" evidence="3">
    <location>
        <begin position="67"/>
        <end position="143"/>
    </location>
</feature>
<reference evidence="5" key="1">
    <citation type="submission" date="2016-10" db="EMBL/GenBank/DDBJ databases">
        <authorList>
            <person name="Varghese N."/>
            <person name="Submissions S."/>
        </authorList>
    </citation>
    <scope>NUCLEOTIDE SEQUENCE [LARGE SCALE GENOMIC DNA]</scope>
    <source>
        <strain evidence="5">NRRL B-51270</strain>
    </source>
</reference>
<dbReference type="OrthoDB" id="5601035at2"/>
<keyword evidence="2" id="KW-0732">Signal</keyword>
<dbReference type="AlphaFoldDB" id="A0A1H1N0P3"/>
<dbReference type="Proteomes" id="UP000243207">
    <property type="component" value="Chromosome I"/>
</dbReference>
<protein>
    <recommendedName>
        <fullName evidence="3">DUF4168 domain-containing protein</fullName>
    </recommendedName>
</protein>
<gene>
    <name evidence="4" type="ORF">SAMN05216421_0566</name>
</gene>
<feature type="signal peptide" evidence="2">
    <location>
        <begin position="1"/>
        <end position="25"/>
    </location>
</feature>
<evidence type="ECO:0000313" key="4">
    <source>
        <dbReference type="EMBL" id="SDR91749.1"/>
    </source>
</evidence>
<evidence type="ECO:0000259" key="3">
    <source>
        <dbReference type="Pfam" id="PF13767"/>
    </source>
</evidence>
<dbReference type="EMBL" id="LT629736">
    <property type="protein sequence ID" value="SDR91749.1"/>
    <property type="molecule type" value="Genomic_DNA"/>
</dbReference>
<keyword evidence="5" id="KW-1185">Reference proteome</keyword>
<accession>A0A1H1N0P3</accession>
<evidence type="ECO:0000313" key="5">
    <source>
        <dbReference type="Proteomes" id="UP000243207"/>
    </source>
</evidence>
<dbReference type="STRING" id="487184.SAMN05216421_0566"/>
<dbReference type="RefSeq" id="WP_093391724.1">
    <property type="nucleotide sequence ID" value="NZ_LT629736.1"/>
</dbReference>
<evidence type="ECO:0000256" key="2">
    <source>
        <dbReference type="SAM" id="SignalP"/>
    </source>
</evidence>
<organism evidence="4 5">
    <name type="scientific">Halopseudomonas xinjiangensis</name>
    <dbReference type="NCBI Taxonomy" id="487184"/>
    <lineage>
        <taxon>Bacteria</taxon>
        <taxon>Pseudomonadati</taxon>
        <taxon>Pseudomonadota</taxon>
        <taxon>Gammaproteobacteria</taxon>
        <taxon>Pseudomonadales</taxon>
        <taxon>Pseudomonadaceae</taxon>
        <taxon>Halopseudomonas</taxon>
    </lineage>
</organism>
<feature type="chain" id="PRO_5009255004" description="DUF4168 domain-containing protein" evidence="2">
    <location>
        <begin position="26"/>
        <end position="147"/>
    </location>
</feature>
<dbReference type="Pfam" id="PF13767">
    <property type="entry name" value="DUF4168"/>
    <property type="match status" value="1"/>
</dbReference>
<dbReference type="InterPro" id="IPR025433">
    <property type="entry name" value="DUF4168"/>
</dbReference>